<dbReference type="GO" id="GO:0006241">
    <property type="term" value="P:CTP biosynthetic process"/>
    <property type="evidence" value="ECO:0007669"/>
    <property type="project" value="InterPro"/>
</dbReference>
<keyword evidence="9 14" id="KW-0418">Kinase</keyword>
<evidence type="ECO:0000256" key="3">
    <source>
        <dbReference type="ARBA" id="ARBA00004569"/>
    </source>
</evidence>
<evidence type="ECO:0000256" key="6">
    <source>
        <dbReference type="ARBA" id="ARBA00022679"/>
    </source>
</evidence>
<evidence type="ECO:0000256" key="8">
    <source>
        <dbReference type="ARBA" id="ARBA00022741"/>
    </source>
</evidence>
<comment type="caution">
    <text evidence="14">The sequence shown here is derived from an EMBL/GenBank/DDBJ whole genome shotgun (WGS) entry which is preliminary data.</text>
</comment>
<dbReference type="GO" id="GO:0005524">
    <property type="term" value="F:ATP binding"/>
    <property type="evidence" value="ECO:0007669"/>
    <property type="project" value="UniProtKB-KW"/>
</dbReference>
<dbReference type="SUPFAM" id="SSF54919">
    <property type="entry name" value="Nucleoside diphosphate kinase, NDK"/>
    <property type="match status" value="1"/>
</dbReference>
<evidence type="ECO:0000313" key="14">
    <source>
        <dbReference type="EMBL" id="OIR15043.1"/>
    </source>
</evidence>
<dbReference type="PANTHER" id="PTHR11349">
    <property type="entry name" value="NUCLEOSIDE DIPHOSPHATE KINASE"/>
    <property type="match status" value="1"/>
</dbReference>
<dbReference type="EC" id="2.7.4.6" evidence="5"/>
<keyword evidence="11" id="KW-0460">Magnesium</keyword>
<dbReference type="AlphaFoldDB" id="A0A1J5T4I3"/>
<organism evidence="14">
    <name type="scientific">mine drainage metagenome</name>
    <dbReference type="NCBI Taxonomy" id="410659"/>
    <lineage>
        <taxon>unclassified sequences</taxon>
        <taxon>metagenomes</taxon>
        <taxon>ecological metagenomes</taxon>
    </lineage>
</organism>
<dbReference type="EMBL" id="MLJW01000010">
    <property type="protein sequence ID" value="OIR15043.1"/>
    <property type="molecule type" value="Genomic_DNA"/>
</dbReference>
<dbReference type="GO" id="GO:0006228">
    <property type="term" value="P:UTP biosynthetic process"/>
    <property type="evidence" value="ECO:0007669"/>
    <property type="project" value="InterPro"/>
</dbReference>
<dbReference type="GO" id="GO:0006183">
    <property type="term" value="P:GTP biosynthetic process"/>
    <property type="evidence" value="ECO:0007669"/>
    <property type="project" value="InterPro"/>
</dbReference>
<accession>A0A1J5T4I3</accession>
<keyword evidence="12" id="KW-0546">Nucleotide metabolism</keyword>
<dbReference type="PRINTS" id="PR01243">
    <property type="entry name" value="NUCDPKINASE"/>
</dbReference>
<dbReference type="Gene3D" id="3.30.70.141">
    <property type="entry name" value="Nucleoside diphosphate kinase-like domain"/>
    <property type="match status" value="1"/>
</dbReference>
<dbReference type="SMART" id="SM00562">
    <property type="entry name" value="NDK"/>
    <property type="match status" value="1"/>
</dbReference>
<dbReference type="GO" id="GO:0005759">
    <property type="term" value="C:mitochondrial matrix"/>
    <property type="evidence" value="ECO:0007669"/>
    <property type="project" value="UniProtKB-SubCell"/>
</dbReference>
<dbReference type="PROSITE" id="PS00469">
    <property type="entry name" value="NDPK"/>
    <property type="match status" value="1"/>
</dbReference>
<evidence type="ECO:0000256" key="10">
    <source>
        <dbReference type="ARBA" id="ARBA00022840"/>
    </source>
</evidence>
<evidence type="ECO:0000256" key="7">
    <source>
        <dbReference type="ARBA" id="ARBA00022723"/>
    </source>
</evidence>
<evidence type="ECO:0000256" key="9">
    <source>
        <dbReference type="ARBA" id="ARBA00022777"/>
    </source>
</evidence>
<sequence>METTLIILKPDCLKKGVAGKVLDRFETAGLSVVGCKMAELSPEKLREHYAHLAEKPFYPEIEQFMRSRPVIIMALRGEGAVAKVRDLIGPTDYRKAAKGTVRGDFATSIMENIVHASDSVENAAAELKRFFNPGEVFAL</sequence>
<dbReference type="GO" id="GO:0004550">
    <property type="term" value="F:nucleoside diphosphate kinase activity"/>
    <property type="evidence" value="ECO:0007669"/>
    <property type="project" value="UniProtKB-EC"/>
</dbReference>
<evidence type="ECO:0000256" key="2">
    <source>
        <dbReference type="ARBA" id="ARBA00004305"/>
    </source>
</evidence>
<dbReference type="FunFam" id="3.30.70.141:FF:000017">
    <property type="entry name" value="Nucleoside diphosphate kinase"/>
    <property type="match status" value="1"/>
</dbReference>
<dbReference type="GO" id="GO:0005758">
    <property type="term" value="C:mitochondrial intermembrane space"/>
    <property type="evidence" value="ECO:0007669"/>
    <property type="project" value="UniProtKB-SubCell"/>
</dbReference>
<proteinExistence type="inferred from homology"/>
<comment type="subcellular location">
    <subcellularLocation>
        <location evidence="3">Mitochondrion intermembrane space</location>
    </subcellularLocation>
    <subcellularLocation>
        <location evidence="2">Mitochondrion matrix</location>
    </subcellularLocation>
</comment>
<dbReference type="Pfam" id="PF00334">
    <property type="entry name" value="NDK"/>
    <property type="match status" value="1"/>
</dbReference>
<evidence type="ECO:0000256" key="5">
    <source>
        <dbReference type="ARBA" id="ARBA00012966"/>
    </source>
</evidence>
<reference evidence="14" key="1">
    <citation type="submission" date="2016-10" db="EMBL/GenBank/DDBJ databases">
        <title>Sequence of Gallionella enrichment culture.</title>
        <authorList>
            <person name="Poehlein A."/>
            <person name="Muehling M."/>
            <person name="Daniel R."/>
        </authorList>
    </citation>
    <scope>NUCLEOTIDE SEQUENCE</scope>
</reference>
<keyword evidence="7" id="KW-0479">Metal-binding</keyword>
<dbReference type="InterPro" id="IPR001564">
    <property type="entry name" value="Nucleoside_diP_kinase"/>
</dbReference>
<dbReference type="CDD" id="cd04413">
    <property type="entry name" value="NDPk_I"/>
    <property type="match status" value="1"/>
</dbReference>
<dbReference type="GO" id="GO:0046872">
    <property type="term" value="F:metal ion binding"/>
    <property type="evidence" value="ECO:0007669"/>
    <property type="project" value="UniProtKB-KW"/>
</dbReference>
<protein>
    <recommendedName>
        <fullName evidence="5">nucleoside-diphosphate kinase</fullName>
        <ecNumber evidence="5">2.7.4.6</ecNumber>
    </recommendedName>
</protein>
<dbReference type="InterPro" id="IPR036850">
    <property type="entry name" value="NDK-like_dom_sf"/>
</dbReference>
<gene>
    <name evidence="14" type="primary">ndk_1</name>
    <name evidence="14" type="ORF">GALL_41620</name>
</gene>
<evidence type="ECO:0000259" key="13">
    <source>
        <dbReference type="SMART" id="SM00562"/>
    </source>
</evidence>
<feature type="domain" description="Nucleoside diphosphate kinase-like" evidence="13">
    <location>
        <begin position="1"/>
        <end position="138"/>
    </location>
</feature>
<dbReference type="NCBIfam" id="NF001908">
    <property type="entry name" value="PRK00668.1"/>
    <property type="match status" value="1"/>
</dbReference>
<evidence type="ECO:0000256" key="11">
    <source>
        <dbReference type="ARBA" id="ARBA00022842"/>
    </source>
</evidence>
<dbReference type="InterPro" id="IPR023005">
    <property type="entry name" value="Nucleoside_diP_kinase_AS"/>
</dbReference>
<name>A0A1J5T4I3_9ZZZZ</name>
<keyword evidence="8" id="KW-0547">Nucleotide-binding</keyword>
<evidence type="ECO:0000256" key="1">
    <source>
        <dbReference type="ARBA" id="ARBA00001946"/>
    </source>
</evidence>
<comment type="cofactor">
    <cofactor evidence="1">
        <name>Mg(2+)</name>
        <dbReference type="ChEBI" id="CHEBI:18420"/>
    </cofactor>
</comment>
<comment type="similarity">
    <text evidence="4">Belongs to the NDK family.</text>
</comment>
<keyword evidence="10" id="KW-0067">ATP-binding</keyword>
<dbReference type="PROSITE" id="PS51374">
    <property type="entry name" value="NDPK_LIKE"/>
    <property type="match status" value="1"/>
</dbReference>
<dbReference type="InterPro" id="IPR034907">
    <property type="entry name" value="NDK-like_dom"/>
</dbReference>
<evidence type="ECO:0000256" key="12">
    <source>
        <dbReference type="ARBA" id="ARBA00023080"/>
    </source>
</evidence>
<evidence type="ECO:0000256" key="4">
    <source>
        <dbReference type="ARBA" id="ARBA00008142"/>
    </source>
</evidence>
<keyword evidence="6 14" id="KW-0808">Transferase</keyword>